<name>A0AAE1YZA1_9LAMI</name>
<keyword evidence="2" id="KW-1185">Reference proteome</keyword>
<evidence type="ECO:0000313" key="2">
    <source>
        <dbReference type="Proteomes" id="UP001293254"/>
    </source>
</evidence>
<sequence>MEDGSSKAFGNHTSIILCKAGNGGKGEQVQKLLNISPQSCTDLLFEKVINMKKLGIQGKLTMLLDNMGGANPSDNLGKLQLLQKLKILNDTHINKKEAKLPGLPPHHKSSLKLIILPLSYTLLSLEQMYVLGMLENLRVLKLRSNAFT</sequence>
<proteinExistence type="predicted"/>
<dbReference type="EMBL" id="JACGWO010000001">
    <property type="protein sequence ID" value="KAK4438493.1"/>
    <property type="molecule type" value="Genomic_DNA"/>
</dbReference>
<accession>A0AAE1YZA1</accession>
<reference evidence="1" key="1">
    <citation type="submission" date="2020-06" db="EMBL/GenBank/DDBJ databases">
        <authorList>
            <person name="Li T."/>
            <person name="Hu X."/>
            <person name="Zhang T."/>
            <person name="Song X."/>
            <person name="Zhang H."/>
            <person name="Dai N."/>
            <person name="Sheng W."/>
            <person name="Hou X."/>
            <person name="Wei L."/>
        </authorList>
    </citation>
    <scope>NUCLEOTIDE SEQUENCE</scope>
    <source>
        <strain evidence="1">3651</strain>
        <tissue evidence="1">Leaf</tissue>
    </source>
</reference>
<reference evidence="1" key="2">
    <citation type="journal article" date="2024" name="Plant">
        <title>Genomic evolution and insights into agronomic trait innovations of Sesamum species.</title>
        <authorList>
            <person name="Miao H."/>
            <person name="Wang L."/>
            <person name="Qu L."/>
            <person name="Liu H."/>
            <person name="Sun Y."/>
            <person name="Le M."/>
            <person name="Wang Q."/>
            <person name="Wei S."/>
            <person name="Zheng Y."/>
            <person name="Lin W."/>
            <person name="Duan Y."/>
            <person name="Cao H."/>
            <person name="Xiong S."/>
            <person name="Wang X."/>
            <person name="Wei L."/>
            <person name="Li C."/>
            <person name="Ma Q."/>
            <person name="Ju M."/>
            <person name="Zhao R."/>
            <person name="Li G."/>
            <person name="Mu C."/>
            <person name="Tian Q."/>
            <person name="Mei H."/>
            <person name="Zhang T."/>
            <person name="Gao T."/>
            <person name="Zhang H."/>
        </authorList>
    </citation>
    <scope>NUCLEOTIDE SEQUENCE</scope>
    <source>
        <strain evidence="1">3651</strain>
    </source>
</reference>
<evidence type="ECO:0000313" key="1">
    <source>
        <dbReference type="EMBL" id="KAK4438493.1"/>
    </source>
</evidence>
<comment type="caution">
    <text evidence="1">The sequence shown here is derived from an EMBL/GenBank/DDBJ whole genome shotgun (WGS) entry which is preliminary data.</text>
</comment>
<dbReference type="Proteomes" id="UP001293254">
    <property type="component" value="Unassembled WGS sequence"/>
</dbReference>
<protein>
    <submittedName>
        <fullName evidence="1">Uncharacterized protein</fullName>
    </submittedName>
</protein>
<gene>
    <name evidence="1" type="ORF">Salat_0183600</name>
</gene>
<organism evidence="1 2">
    <name type="scientific">Sesamum alatum</name>
    <dbReference type="NCBI Taxonomy" id="300844"/>
    <lineage>
        <taxon>Eukaryota</taxon>
        <taxon>Viridiplantae</taxon>
        <taxon>Streptophyta</taxon>
        <taxon>Embryophyta</taxon>
        <taxon>Tracheophyta</taxon>
        <taxon>Spermatophyta</taxon>
        <taxon>Magnoliopsida</taxon>
        <taxon>eudicotyledons</taxon>
        <taxon>Gunneridae</taxon>
        <taxon>Pentapetalae</taxon>
        <taxon>asterids</taxon>
        <taxon>lamiids</taxon>
        <taxon>Lamiales</taxon>
        <taxon>Pedaliaceae</taxon>
        <taxon>Sesamum</taxon>
    </lineage>
</organism>
<dbReference type="AlphaFoldDB" id="A0AAE1YZA1"/>